<evidence type="ECO:0000256" key="9">
    <source>
        <dbReference type="ARBA" id="ARBA00022853"/>
    </source>
</evidence>
<reference evidence="15" key="2">
    <citation type="journal article" date="2014" name="BMC Genomics">
        <title>A genomic perspective to assessing quality of mass-reared SIT flies used in Mediterranean fruit fly (Ceratitis capitata) eradication in California.</title>
        <authorList>
            <person name="Calla B."/>
            <person name="Hall B."/>
            <person name="Hou S."/>
            <person name="Geib S.M."/>
        </authorList>
    </citation>
    <scope>NUCLEOTIDE SEQUENCE</scope>
</reference>
<evidence type="ECO:0000256" key="12">
    <source>
        <dbReference type="ARBA" id="ARBA00023242"/>
    </source>
</evidence>
<comment type="subcellular location">
    <subcellularLocation>
        <location evidence="1 13">Nucleus</location>
        <location evidence="1 13">Nucleolus</location>
    </subcellularLocation>
</comment>
<name>W8BIY2_CERCA</name>
<dbReference type="GO" id="GO:0033553">
    <property type="term" value="C:rDNA heterochromatin"/>
    <property type="evidence" value="ECO:0007669"/>
    <property type="project" value="TreeGrafter"/>
</dbReference>
<dbReference type="GO" id="GO:0005730">
    <property type="term" value="C:nucleolus"/>
    <property type="evidence" value="ECO:0007669"/>
    <property type="project" value="UniProtKB-SubCell"/>
</dbReference>
<comment type="function">
    <text evidence="13">Probable methyltransferase required to silence rDNA.</text>
</comment>
<dbReference type="FunFam" id="1.10.10.2150:FF:000001">
    <property type="entry name" value="Ribosomal RNA-processing protein 8"/>
    <property type="match status" value="1"/>
</dbReference>
<sequence length="389" mass="43861">MSKFFVPSSWEDLAEAVRFRSKISLISAGTNANAERVIKTAVKNKKSKKLKSDTEVSKNFSKTQNSKSVIDSKKIKNGRVIKRNSAKKPNLQNKALVSSAEALPPMAANLASNAQLTIDEKGKQKKSKFLTVGSEKILKSIATKNPSYSTASKHNVRTESVETSSDDVGLKVFENSLKKQLLGGRFRYINEQLYSMHSTEADAFFKSDAEAFNAYHTGYQQQVEKWPINPLDRIVKMIKRLPKSLEIVDFGCGEGRLAMSLPNKVYSMDLVSTRNDIIACDMSQTPLSDHSVDIAVYCLSLMGTNLKDYLLEANRVLRHNGFVLIAEIQSRFDDIREFIRGLEACGFQLLKKDDNEKLFYFFQFKKVRNVGKVALIPPFSLKPCLYRKR</sequence>
<evidence type="ECO:0000256" key="13">
    <source>
        <dbReference type="RuleBase" id="RU365074"/>
    </source>
</evidence>
<keyword evidence="11" id="KW-0804">Transcription</keyword>
<reference evidence="15" key="1">
    <citation type="submission" date="2013-07" db="EMBL/GenBank/DDBJ databases">
        <authorList>
            <person name="Geib S."/>
        </authorList>
    </citation>
    <scope>NUCLEOTIDE SEQUENCE</scope>
</reference>
<dbReference type="Gene3D" id="3.40.50.150">
    <property type="entry name" value="Vaccinia Virus protein VP39"/>
    <property type="match status" value="1"/>
</dbReference>
<dbReference type="OrthoDB" id="10258825at2759"/>
<dbReference type="AlphaFoldDB" id="W8BIY2"/>
<dbReference type="GO" id="GO:0046015">
    <property type="term" value="P:regulation of transcription by glucose"/>
    <property type="evidence" value="ECO:0007669"/>
    <property type="project" value="TreeGrafter"/>
</dbReference>
<evidence type="ECO:0000256" key="5">
    <source>
        <dbReference type="ARBA" id="ARBA00022552"/>
    </source>
</evidence>
<keyword evidence="7 13" id="KW-0808">Transferase</keyword>
<dbReference type="Proteomes" id="UP000606786">
    <property type="component" value="Unassembled WGS sequence"/>
</dbReference>
<evidence type="ECO:0000313" key="14">
    <source>
        <dbReference type="EMBL" id="CAD7013073.1"/>
    </source>
</evidence>
<keyword evidence="9" id="KW-0156">Chromatin regulator</keyword>
<evidence type="ECO:0000313" key="16">
    <source>
        <dbReference type="Proteomes" id="UP000606786"/>
    </source>
</evidence>
<evidence type="ECO:0000313" key="15">
    <source>
        <dbReference type="EMBL" id="JAB98712.1"/>
    </source>
</evidence>
<evidence type="ECO:0000256" key="2">
    <source>
        <dbReference type="ARBA" id="ARBA00006301"/>
    </source>
</evidence>
<dbReference type="GO" id="GO:0000183">
    <property type="term" value="P:rDNA heterochromatin formation"/>
    <property type="evidence" value="ECO:0007669"/>
    <property type="project" value="TreeGrafter"/>
</dbReference>
<dbReference type="PANTHER" id="PTHR12787">
    <property type="entry name" value="RIBOSOMAL RNA-PROCESSING PROTEIN 8"/>
    <property type="match status" value="1"/>
</dbReference>
<keyword evidence="10" id="KW-0805">Transcription regulation</keyword>
<keyword evidence="6 13" id="KW-0489">Methyltransferase</keyword>
<accession>W8BIY2</accession>
<proteinExistence type="evidence at transcript level"/>
<dbReference type="KEGG" id="ccat:101460216"/>
<gene>
    <name evidence="15" type="primary">RRP8</name>
    <name evidence="14" type="ORF">CCAP1982_LOCUS21151</name>
</gene>
<dbReference type="GO" id="GO:0006364">
    <property type="term" value="P:rRNA processing"/>
    <property type="evidence" value="ECO:0007669"/>
    <property type="project" value="UniProtKB-UniRule"/>
</dbReference>
<evidence type="ECO:0000256" key="7">
    <source>
        <dbReference type="ARBA" id="ARBA00022679"/>
    </source>
</evidence>
<evidence type="ECO:0000256" key="8">
    <source>
        <dbReference type="ARBA" id="ARBA00022691"/>
    </source>
</evidence>
<dbReference type="GO" id="GO:0008168">
    <property type="term" value="F:methyltransferase activity"/>
    <property type="evidence" value="ECO:0007669"/>
    <property type="project" value="UniProtKB-KW"/>
</dbReference>
<keyword evidence="12 13" id="KW-0539">Nucleus</keyword>
<dbReference type="PANTHER" id="PTHR12787:SF0">
    <property type="entry name" value="RIBOSOMAL RNA-PROCESSING PROTEIN 8"/>
    <property type="match status" value="1"/>
</dbReference>
<organism evidence="15">
    <name type="scientific">Ceratitis capitata</name>
    <name type="common">Mediterranean fruit fly</name>
    <name type="synonym">Tephritis capitata</name>
    <dbReference type="NCBI Taxonomy" id="7213"/>
    <lineage>
        <taxon>Eukaryota</taxon>
        <taxon>Metazoa</taxon>
        <taxon>Ecdysozoa</taxon>
        <taxon>Arthropoda</taxon>
        <taxon>Hexapoda</taxon>
        <taxon>Insecta</taxon>
        <taxon>Pterygota</taxon>
        <taxon>Neoptera</taxon>
        <taxon>Endopterygota</taxon>
        <taxon>Diptera</taxon>
        <taxon>Brachycera</taxon>
        <taxon>Muscomorpha</taxon>
        <taxon>Tephritoidea</taxon>
        <taxon>Tephritidae</taxon>
        <taxon>Ceratitis</taxon>
        <taxon>Ceratitis</taxon>
    </lineage>
</organism>
<keyword evidence="16" id="KW-1185">Reference proteome</keyword>
<dbReference type="GO" id="GO:0005677">
    <property type="term" value="C:chromatin silencing complex"/>
    <property type="evidence" value="ECO:0007669"/>
    <property type="project" value="TreeGrafter"/>
</dbReference>
<evidence type="ECO:0000256" key="10">
    <source>
        <dbReference type="ARBA" id="ARBA00023015"/>
    </source>
</evidence>
<dbReference type="EC" id="2.1.1.-" evidence="13"/>
<dbReference type="Gene3D" id="1.10.10.2150">
    <property type="entry name" value="Ribosomal RNA-processing protein 8, N-terminal domain"/>
    <property type="match status" value="1"/>
</dbReference>
<dbReference type="EMBL" id="GAMC01007843">
    <property type="protein sequence ID" value="JAB98712.1"/>
    <property type="molecule type" value="mRNA"/>
</dbReference>
<evidence type="ECO:0000256" key="3">
    <source>
        <dbReference type="ARBA" id="ARBA00020203"/>
    </source>
</evidence>
<dbReference type="InterPro" id="IPR007823">
    <property type="entry name" value="RRP8"/>
</dbReference>
<dbReference type="GO" id="GO:0042149">
    <property type="term" value="P:cellular response to glucose starvation"/>
    <property type="evidence" value="ECO:0007669"/>
    <property type="project" value="TreeGrafter"/>
</dbReference>
<dbReference type="SUPFAM" id="SSF53335">
    <property type="entry name" value="S-adenosyl-L-methionine-dependent methyltransferases"/>
    <property type="match status" value="1"/>
</dbReference>
<evidence type="ECO:0000256" key="4">
    <source>
        <dbReference type="ARBA" id="ARBA00022491"/>
    </source>
</evidence>
<dbReference type="GeneID" id="101460216"/>
<dbReference type="InterPro" id="IPR042036">
    <property type="entry name" value="RRP8_N"/>
</dbReference>
<evidence type="ECO:0000256" key="11">
    <source>
        <dbReference type="ARBA" id="ARBA00023163"/>
    </source>
</evidence>
<dbReference type="CDD" id="cd02440">
    <property type="entry name" value="AdoMet_MTases"/>
    <property type="match status" value="1"/>
</dbReference>
<keyword evidence="5 13" id="KW-0698">rRNA processing</keyword>
<protein>
    <recommendedName>
        <fullName evidence="3 13">Ribosomal RNA-processing protein 8</fullName>
        <ecNumber evidence="13">2.1.1.-</ecNumber>
    </recommendedName>
</protein>
<reference evidence="14" key="3">
    <citation type="submission" date="2020-11" db="EMBL/GenBank/DDBJ databases">
        <authorList>
            <person name="Whitehead M."/>
        </authorList>
    </citation>
    <scope>NUCLEOTIDE SEQUENCE</scope>
    <source>
        <strain evidence="14">EGII</strain>
    </source>
</reference>
<dbReference type="GO" id="GO:0032259">
    <property type="term" value="P:methylation"/>
    <property type="evidence" value="ECO:0007669"/>
    <property type="project" value="UniProtKB-KW"/>
</dbReference>
<dbReference type="Pfam" id="PF05148">
    <property type="entry name" value="Methyltransf_8"/>
    <property type="match status" value="1"/>
</dbReference>
<keyword evidence="8 13" id="KW-0949">S-adenosyl-L-methionine</keyword>
<dbReference type="FunFam" id="3.40.50.150:FF:000068">
    <property type="entry name" value="Ribosomal RNA-processing protein 8"/>
    <property type="match status" value="1"/>
</dbReference>
<keyword evidence="4" id="KW-0678">Repressor</keyword>
<dbReference type="InterPro" id="IPR029063">
    <property type="entry name" value="SAM-dependent_MTases_sf"/>
</dbReference>
<evidence type="ECO:0000256" key="1">
    <source>
        <dbReference type="ARBA" id="ARBA00004604"/>
    </source>
</evidence>
<dbReference type="EMBL" id="CAJHJT010000056">
    <property type="protein sequence ID" value="CAD7013073.1"/>
    <property type="molecule type" value="Genomic_DNA"/>
</dbReference>
<evidence type="ECO:0000256" key="6">
    <source>
        <dbReference type="ARBA" id="ARBA00022603"/>
    </source>
</evidence>
<comment type="similarity">
    <text evidence="2 13">Belongs to the methyltransferase superfamily. RRP8 family.</text>
</comment>